<proteinExistence type="evidence at protein level"/>
<dbReference type="InterPro" id="IPR008271">
    <property type="entry name" value="Ser/Thr_kinase_AS"/>
</dbReference>
<dbReference type="InterPro" id="IPR000014">
    <property type="entry name" value="PAS"/>
</dbReference>
<dbReference type="CDD" id="cd00130">
    <property type="entry name" value="PAS"/>
    <property type="match status" value="1"/>
</dbReference>
<dbReference type="Gene3D" id="3.30.200.20">
    <property type="entry name" value="Phosphorylase Kinase, domain 1"/>
    <property type="match status" value="1"/>
</dbReference>
<keyword evidence="22 23" id="KW-1267">Proteomics identification</keyword>
<dbReference type="GO" id="GO:0004674">
    <property type="term" value="F:protein serine/threonine kinase activity"/>
    <property type="evidence" value="ECO:0000318"/>
    <property type="project" value="GO_Central"/>
</dbReference>
<name>F4K645_ARATH</name>
<evidence type="ECO:0000256" key="7">
    <source>
        <dbReference type="ARBA" id="ARBA00022741"/>
    </source>
</evidence>
<evidence type="ECO:0000313" key="20">
    <source>
        <dbReference type="Proteomes" id="UP000006548"/>
    </source>
</evidence>
<dbReference type="InParanoid" id="F4K645"/>
<dbReference type="GO" id="GO:0006355">
    <property type="term" value="P:regulation of DNA-templated transcription"/>
    <property type="evidence" value="ECO:0007669"/>
    <property type="project" value="InterPro"/>
</dbReference>
<dbReference type="RefSeq" id="NP_974914.2">
    <property type="nucleotide sequence ID" value="NM_203185.2"/>
</dbReference>
<evidence type="ECO:0007829" key="22">
    <source>
        <dbReference type="PeptideAtlas" id="F4K645"/>
    </source>
</evidence>
<accession>F4K645</accession>
<dbReference type="GeneID" id="835007"/>
<evidence type="ECO:0000313" key="21">
    <source>
        <dbReference type="TAIR" id="AT5G49470"/>
    </source>
</evidence>
<evidence type="ECO:0000313" key="18">
    <source>
        <dbReference type="Araport" id="AT5G49470"/>
    </source>
</evidence>
<dbReference type="SMR" id="F4K645"/>
<keyword evidence="20" id="KW-1185">Reference proteome</keyword>
<dbReference type="PRINTS" id="PR00109">
    <property type="entry name" value="TYRKINASE"/>
</dbReference>
<dbReference type="GO" id="GO:0004672">
    <property type="term" value="F:protein kinase activity"/>
    <property type="evidence" value="ECO:0000314"/>
    <property type="project" value="TAIR"/>
</dbReference>
<evidence type="ECO:0000313" key="19">
    <source>
        <dbReference type="EMBL" id="AED95815.1"/>
    </source>
</evidence>
<dbReference type="TAIR" id="AT5G49470">
    <property type="gene designation" value="RAF10"/>
</dbReference>
<keyword evidence="12" id="KW-0675">Receptor</keyword>
<dbReference type="PROSITE" id="PS50011">
    <property type="entry name" value="PROTEIN_KINASE_DOM"/>
    <property type="match status" value="1"/>
</dbReference>
<feature type="domain" description="PAS" evidence="17">
    <location>
        <begin position="98"/>
        <end position="169"/>
    </location>
</feature>
<dbReference type="PROSITE" id="PS50112">
    <property type="entry name" value="PAS"/>
    <property type="match status" value="1"/>
</dbReference>
<comment type="subcellular location">
    <subcellularLocation>
        <location evidence="1">Membrane</location>
    </subcellularLocation>
</comment>
<dbReference type="Pfam" id="PF07714">
    <property type="entry name" value="PK_Tyr_Ser-Thr"/>
    <property type="match status" value="1"/>
</dbReference>
<comment type="catalytic activity">
    <reaction evidence="14">
        <text>L-seryl-[protein] + ATP = O-phospho-L-seryl-[protein] + ADP + H(+)</text>
        <dbReference type="Rhea" id="RHEA:17989"/>
        <dbReference type="Rhea" id="RHEA-COMP:9863"/>
        <dbReference type="Rhea" id="RHEA-COMP:11604"/>
        <dbReference type="ChEBI" id="CHEBI:15378"/>
        <dbReference type="ChEBI" id="CHEBI:29999"/>
        <dbReference type="ChEBI" id="CHEBI:30616"/>
        <dbReference type="ChEBI" id="CHEBI:83421"/>
        <dbReference type="ChEBI" id="CHEBI:456216"/>
        <dbReference type="EC" id="2.7.11.1"/>
    </reaction>
</comment>
<evidence type="ECO:0000256" key="15">
    <source>
        <dbReference type="SAM" id="MobiDB-lite"/>
    </source>
</evidence>
<gene>
    <name evidence="19 21" type="primary">RAF10</name>
    <name evidence="18 19" type="ordered locus">At5g49470</name>
    <name evidence="19" type="ORF">K7J8.16</name>
    <name evidence="19" type="ORF">K7J8_16</name>
</gene>
<feature type="region of interest" description="Disordered" evidence="15">
    <location>
        <begin position="413"/>
        <end position="433"/>
    </location>
</feature>
<dbReference type="EMBL" id="CP002688">
    <property type="protein sequence ID" value="AED95815.1"/>
    <property type="molecule type" value="Genomic_DNA"/>
</dbReference>
<dbReference type="GO" id="GO:0004712">
    <property type="term" value="F:protein serine/threonine/tyrosine kinase activity"/>
    <property type="evidence" value="ECO:0000250"/>
    <property type="project" value="TAIR"/>
</dbReference>
<dbReference type="SMART" id="SM00091">
    <property type="entry name" value="PAS"/>
    <property type="match status" value="1"/>
</dbReference>
<evidence type="ECO:0000256" key="6">
    <source>
        <dbReference type="ARBA" id="ARBA00022679"/>
    </source>
</evidence>
<dbReference type="Gene3D" id="3.30.450.20">
    <property type="entry name" value="PAS domain"/>
    <property type="match status" value="1"/>
</dbReference>
<feature type="compositionally biased region" description="Basic and acidic residues" evidence="15">
    <location>
        <begin position="345"/>
        <end position="357"/>
    </location>
</feature>
<dbReference type="BRENDA" id="2.7.11.25">
    <property type="organism ID" value="399"/>
</dbReference>
<evidence type="ECO:0000259" key="17">
    <source>
        <dbReference type="PROSITE" id="PS50112"/>
    </source>
</evidence>
<feature type="domain" description="Protein kinase" evidence="16">
    <location>
        <begin position="488"/>
        <end position="812"/>
    </location>
</feature>
<dbReference type="ProteomicsDB" id="219999"/>
<dbReference type="CDD" id="cd13999">
    <property type="entry name" value="STKc_MAP3K-like"/>
    <property type="match status" value="1"/>
</dbReference>
<evidence type="ECO:0000256" key="4">
    <source>
        <dbReference type="ARBA" id="ARBA00022543"/>
    </source>
</evidence>
<dbReference type="Proteomes" id="UP000006548">
    <property type="component" value="Chromosome 5"/>
</dbReference>
<dbReference type="PaxDb" id="3702-AT5G49470.2"/>
<protein>
    <recommendedName>
        <fullName evidence="2">non-specific serine/threonine protein kinase</fullName>
        <ecNumber evidence="2">2.7.11.1</ecNumber>
    </recommendedName>
</protein>
<dbReference type="InterPro" id="IPR001245">
    <property type="entry name" value="Ser-Thr/Tyr_kinase_cat_dom"/>
</dbReference>
<evidence type="ECO:0000256" key="12">
    <source>
        <dbReference type="ARBA" id="ARBA00023170"/>
    </source>
</evidence>
<dbReference type="PROSITE" id="PS00108">
    <property type="entry name" value="PROTEIN_KINASE_ST"/>
    <property type="match status" value="1"/>
</dbReference>
<sequence length="831" mass="92815">MEKTTPPAEELLKKIRELEESQEHLKREMSRLKVSAEMKQRSHSASPQRPVRRNSNDGTPMWRKTGAASFRHASPLRKESHAKVAGGGGEGQSAGKFTDKQYLNILQSMAQAVHVFDLNGQIIFWNSMAEKLYGFSASEALGKDPIDILVDVQDASVAQNITRRCSSGESWTGEFPVKNKAGERFSVVTTMSPSYDDDGCLIGIICITNDSALFQDPRGSPAKTRRGQEGETSFSRVTSSVASKLGLDSKEAVVSKLGLDSQQPIQVAIASKISDLVGNKVKSKMRAGDNNAANLEGGSGDSHQSDQGFFDAAFADRREDAATSGADTPRGDFIQSPFGVFLRSDEKASTKPFRDSSDESDGNSVVPKTLTSKAEEWMVKKGLSWPWKGNEREGLEGRRSHSVWPWVRNEQQKQQAYQSNSNHSVKSESQACESIKASSNEPMGYWSSSVNVNSTSSSSSCGSTSSSVMNKVDMDSDCLDYEILWEDLTIGEQIGQGSCGTVYHGLWFGSDVAVKVFSKQEYSEEIITSFRQEVSLMKRLRHPNVLLFMGAVTSPQRLCIVTEFLPRFGLITLANITLPFVLFELRGQNSDLPYQITFAVEVSSVCCRGTRQNWIGGDVSIWPRIFYLAYYSLDSLIQLLYLVYNMLHIFLTYFFAQARGMNYLHHCTPPIIHRDLKSSNLLVDKNWTVKVADFGLSRIKHETYLTTKTGRGTPQWMAPEVLRNEAADEKSDVYSFGVILWELVTEKIPWESLNAMQVIGAVGFMNQRLEVPKNVDPQWISLMESCWHSEPQDRPSFQEIMEKLRELQRKYTIQFQAARAASIENSALKEK</sequence>
<dbReference type="InterPro" id="IPR051681">
    <property type="entry name" value="Ser/Thr_Kinases-Pseudokinases"/>
</dbReference>
<dbReference type="GO" id="GO:0007165">
    <property type="term" value="P:signal transduction"/>
    <property type="evidence" value="ECO:0000318"/>
    <property type="project" value="GO_Central"/>
</dbReference>
<evidence type="ECO:0000256" key="5">
    <source>
        <dbReference type="ARBA" id="ARBA00022606"/>
    </source>
</evidence>
<feature type="region of interest" description="Disordered" evidence="15">
    <location>
        <begin position="345"/>
        <end position="369"/>
    </location>
</feature>
<keyword evidence="3" id="KW-0723">Serine/threonine-protein kinase</keyword>
<evidence type="ECO:0000256" key="2">
    <source>
        <dbReference type="ARBA" id="ARBA00012513"/>
    </source>
</evidence>
<evidence type="ECO:0000256" key="14">
    <source>
        <dbReference type="ARBA" id="ARBA00048679"/>
    </source>
</evidence>
<dbReference type="GO" id="GO:0009749">
    <property type="term" value="P:response to glucose"/>
    <property type="evidence" value="ECO:0000315"/>
    <property type="project" value="TAIR"/>
</dbReference>
<dbReference type="SMART" id="SM00220">
    <property type="entry name" value="S_TKc"/>
    <property type="match status" value="1"/>
</dbReference>
<dbReference type="InterPro" id="IPR011009">
    <property type="entry name" value="Kinase-like_dom_sf"/>
</dbReference>
<dbReference type="NCBIfam" id="TIGR00229">
    <property type="entry name" value="sensory_box"/>
    <property type="match status" value="1"/>
</dbReference>
<evidence type="ECO:0000256" key="9">
    <source>
        <dbReference type="ARBA" id="ARBA00022840"/>
    </source>
</evidence>
<dbReference type="PANTHER" id="PTHR44329:SF283">
    <property type="entry name" value="PAS DOMAIN-CONTAINING PROTEIN TYROSINE KINASE FAMILY PROTEIN"/>
    <property type="match status" value="1"/>
</dbReference>
<dbReference type="FunFam" id="1.10.510.10:FF:000476">
    <property type="entry name" value="PAS domain-containing protein tyrosine kinase family protein"/>
    <property type="match status" value="1"/>
</dbReference>
<keyword evidence="10" id="KW-0157">Chromophore</keyword>
<evidence type="ECO:0000256" key="3">
    <source>
        <dbReference type="ARBA" id="ARBA00022527"/>
    </source>
</evidence>
<keyword evidence="9" id="KW-0067">ATP-binding</keyword>
<dbReference type="FunCoup" id="F4K645">
    <property type="interactions" value="324"/>
</dbReference>
<dbReference type="InterPro" id="IPR000719">
    <property type="entry name" value="Prot_kinase_dom"/>
</dbReference>
<dbReference type="OrthoDB" id="339325at2759"/>
<dbReference type="FunFam" id="3.30.450.20:FF:000085">
    <property type="entry name" value="PAS domain-containing protein tyrosine kinase family protein"/>
    <property type="match status" value="1"/>
</dbReference>
<keyword evidence="11" id="KW-0472">Membrane</keyword>
<dbReference type="InterPro" id="IPR013767">
    <property type="entry name" value="PAS_fold"/>
</dbReference>
<dbReference type="eggNOG" id="KOG0192">
    <property type="taxonomic scope" value="Eukaryota"/>
</dbReference>
<keyword evidence="4" id="KW-0600">Photoreceptor protein</keyword>
<dbReference type="AlphaFoldDB" id="F4K645"/>
<dbReference type="GO" id="GO:0009881">
    <property type="term" value="F:photoreceptor activity"/>
    <property type="evidence" value="ECO:0007669"/>
    <property type="project" value="UniProtKB-KW"/>
</dbReference>
<evidence type="ECO:0000259" key="16">
    <source>
        <dbReference type="PROSITE" id="PS50011"/>
    </source>
</evidence>
<keyword evidence="5" id="KW-0716">Sensory transduction</keyword>
<keyword evidence="7" id="KW-0547">Nucleotide-binding</keyword>
<dbReference type="SUPFAM" id="SSF55785">
    <property type="entry name" value="PYP-like sensor domain (PAS domain)"/>
    <property type="match status" value="1"/>
</dbReference>
<reference evidence="19 20" key="1">
    <citation type="journal article" date="2000" name="Nature">
        <title>Sequence and analysis of chromosome 5 of the plant Arabidopsis thaliana.</title>
        <authorList>
            <consortium name="Kazusa DNA Research Institute"/>
            <consortium name="Cold Spring Harbor and Washington University in St Louis Sequencing Consortium"/>
            <consortium name="European Union Arabidopsis Genome Sequencing Consortium"/>
            <person name="Tabata S."/>
            <person name="Kaneko T."/>
            <person name="Nakamura Y."/>
            <person name="Kotani H."/>
            <person name="Kato T."/>
            <person name="Asamizu E."/>
            <person name="Miyajima N."/>
            <person name="Sasamoto S."/>
            <person name="Kimura T."/>
            <person name="Hosouchi T."/>
            <person name="Kawashima K."/>
            <person name="Kohara M."/>
            <person name="Matsumoto M."/>
            <person name="Matsuno A."/>
            <person name="Muraki A."/>
            <person name="Nakayama S."/>
            <person name="Nakazaki N."/>
            <person name="Naruo K."/>
            <person name="Okumura S."/>
            <person name="Shinpo S."/>
            <person name="Takeuchi C."/>
            <person name="Wada T."/>
            <person name="Watanabe A."/>
            <person name="Yamada M."/>
            <person name="Yasuda M."/>
            <person name="Sato S."/>
            <person name="de la Bastide M."/>
            <person name="Huang E."/>
            <person name="Spiegel L."/>
            <person name="Gnoj L."/>
            <person name="O'Shaughnessy A."/>
            <person name="Preston R."/>
            <person name="Habermann K."/>
            <person name="Murray J."/>
            <person name="Johnson D."/>
            <person name="Rohlfing T."/>
            <person name="Nelson J."/>
            <person name="Stoneking T."/>
            <person name="Pepin K."/>
            <person name="Spieth J."/>
            <person name="Sekhon M."/>
            <person name="Armstrong J."/>
            <person name="Becker M."/>
            <person name="Belter E."/>
            <person name="Cordum H."/>
            <person name="Cordes M."/>
            <person name="Courtney L."/>
            <person name="Courtney W."/>
            <person name="Dante M."/>
            <person name="Du H."/>
            <person name="Edwards J."/>
            <person name="Fryman J."/>
            <person name="Haakensen B."/>
            <person name="Lamar E."/>
            <person name="Latreille P."/>
            <person name="Leonard S."/>
            <person name="Meyer R."/>
            <person name="Mulvaney E."/>
            <person name="Ozersky P."/>
            <person name="Riley A."/>
            <person name="Strowmatt C."/>
            <person name="Wagner-McPherson C."/>
            <person name="Wollam A."/>
            <person name="Yoakum M."/>
            <person name="Bell M."/>
            <person name="Dedhia N."/>
            <person name="Parnell L."/>
            <person name="Shah R."/>
            <person name="Rodriguez M."/>
            <person name="See L.H."/>
            <person name="Vil D."/>
            <person name="Baker J."/>
            <person name="Kirchoff K."/>
            <person name="Toth K."/>
            <person name="King L."/>
            <person name="Bahret A."/>
            <person name="Miller B."/>
            <person name="Marra M."/>
            <person name="Martienssen R."/>
            <person name="McCombie W.R."/>
            <person name="Wilson R.K."/>
            <person name="Murphy G."/>
            <person name="Bancroft I."/>
            <person name="Volckaert G."/>
            <person name="Wambutt R."/>
            <person name="Dusterhoft A."/>
            <person name="Stiekema W."/>
            <person name="Pohl T."/>
            <person name="Entian K.D."/>
            <person name="Terryn N."/>
            <person name="Hartley N."/>
            <person name="Bent E."/>
            <person name="Johnson S."/>
            <person name="Langham S.A."/>
            <person name="McCullagh B."/>
            <person name="Robben J."/>
            <person name="Grymonprez B."/>
            <person name="Zimmermann W."/>
            <person name="Ramsperger U."/>
            <person name="Wedler H."/>
            <person name="Balke K."/>
            <person name="Wedler E."/>
            <person name="Peters S."/>
            <person name="van Staveren M."/>
            <person name="Dirkse W."/>
            <person name="Mooijman P."/>
            <person name="Lankhorst R.K."/>
            <person name="Weitzenegger T."/>
            <person name="Bothe G."/>
            <person name="Rose M."/>
            <person name="Hauf J."/>
            <person name="Berneiser S."/>
            <person name="Hempel S."/>
            <person name="Feldpausch M."/>
            <person name="Lamberth S."/>
            <person name="Villarroel R."/>
            <person name="Gielen J."/>
            <person name="Ardiles W."/>
            <person name="Bents O."/>
            <person name="Lemcke K."/>
            <person name="Kolesov G."/>
            <person name="Mayer K."/>
            <person name="Rudd S."/>
            <person name="Schoof H."/>
            <person name="Schueller C."/>
            <person name="Zaccaria P."/>
            <person name="Mewes H.W."/>
            <person name="Bevan M."/>
            <person name="Fransz P."/>
        </authorList>
    </citation>
    <scope>NUCLEOTIDE SEQUENCE [LARGE SCALE GENOMIC DNA]</scope>
    <source>
        <strain evidence="20">cv. Columbia</strain>
    </source>
</reference>
<dbReference type="FunFam" id="3.30.200.20:FF:000329">
    <property type="entry name" value="PAS domain-containing protein tyrosine kinase"/>
    <property type="match status" value="1"/>
</dbReference>
<dbReference type="Gene3D" id="1.10.510.10">
    <property type="entry name" value="Transferase(Phosphotransferase) domain 1"/>
    <property type="match status" value="1"/>
</dbReference>
<feature type="region of interest" description="Disordered" evidence="15">
    <location>
        <begin position="21"/>
        <end position="93"/>
    </location>
</feature>
<dbReference type="InterPro" id="IPR035965">
    <property type="entry name" value="PAS-like_dom_sf"/>
</dbReference>
<evidence type="ECO:0000256" key="8">
    <source>
        <dbReference type="ARBA" id="ARBA00022777"/>
    </source>
</evidence>
<reference evidence="20" key="2">
    <citation type="journal article" date="2017" name="Plant J.">
        <title>Araport11: a complete reannotation of the Arabidopsis thaliana reference genome.</title>
        <authorList>
            <person name="Cheng C.Y."/>
            <person name="Krishnakumar V."/>
            <person name="Chan A.P."/>
            <person name="Thibaud-Nissen F."/>
            <person name="Schobel S."/>
            <person name="Town C.D."/>
        </authorList>
    </citation>
    <scope>GENOME REANNOTATION</scope>
    <source>
        <strain evidence="20">cv. Columbia</strain>
    </source>
</reference>
<evidence type="ECO:0000256" key="10">
    <source>
        <dbReference type="ARBA" id="ARBA00022991"/>
    </source>
</evidence>
<dbReference type="Araport" id="AT5G49470"/>
<keyword evidence="8 19" id="KW-0418">Kinase</keyword>
<dbReference type="GO" id="GO:0009789">
    <property type="term" value="P:positive regulation of abscisic acid-activated signaling pathway"/>
    <property type="evidence" value="ECO:0000315"/>
    <property type="project" value="TAIR"/>
</dbReference>
<evidence type="ECO:0000256" key="11">
    <source>
        <dbReference type="ARBA" id="ARBA00023136"/>
    </source>
</evidence>
<dbReference type="GO" id="GO:0016020">
    <property type="term" value="C:membrane"/>
    <property type="evidence" value="ECO:0007669"/>
    <property type="project" value="UniProtKB-SubCell"/>
</dbReference>
<dbReference type="PANTHER" id="PTHR44329">
    <property type="entry name" value="SERINE/THREONINE-PROTEIN KINASE TNNI3K-RELATED"/>
    <property type="match status" value="1"/>
</dbReference>
<evidence type="ECO:0007829" key="23">
    <source>
        <dbReference type="ProteomicsDB" id="F4K645"/>
    </source>
</evidence>
<comment type="catalytic activity">
    <reaction evidence="13">
        <text>L-threonyl-[protein] + ATP = O-phospho-L-threonyl-[protein] + ADP + H(+)</text>
        <dbReference type="Rhea" id="RHEA:46608"/>
        <dbReference type="Rhea" id="RHEA-COMP:11060"/>
        <dbReference type="Rhea" id="RHEA-COMP:11605"/>
        <dbReference type="ChEBI" id="CHEBI:15378"/>
        <dbReference type="ChEBI" id="CHEBI:30013"/>
        <dbReference type="ChEBI" id="CHEBI:30616"/>
        <dbReference type="ChEBI" id="CHEBI:61977"/>
        <dbReference type="ChEBI" id="CHEBI:456216"/>
        <dbReference type="EC" id="2.7.11.1"/>
    </reaction>
</comment>
<dbReference type="ExpressionAtlas" id="F4K645">
    <property type="expression patterns" value="baseline and differential"/>
</dbReference>
<dbReference type="STRING" id="3702.F4K645"/>
<keyword evidence="6" id="KW-0808">Transferase</keyword>
<dbReference type="EC" id="2.7.11.1" evidence="2"/>
<dbReference type="SUPFAM" id="SSF56112">
    <property type="entry name" value="Protein kinase-like (PK-like)"/>
    <property type="match status" value="1"/>
</dbReference>
<feature type="compositionally biased region" description="Basic and acidic residues" evidence="15">
    <location>
        <begin position="21"/>
        <end position="40"/>
    </location>
</feature>
<dbReference type="GO" id="GO:0005524">
    <property type="term" value="F:ATP binding"/>
    <property type="evidence" value="ECO:0007669"/>
    <property type="project" value="UniProtKB-KW"/>
</dbReference>
<evidence type="ECO:0000256" key="1">
    <source>
        <dbReference type="ARBA" id="ARBA00004370"/>
    </source>
</evidence>
<evidence type="ECO:0000256" key="13">
    <source>
        <dbReference type="ARBA" id="ARBA00047899"/>
    </source>
</evidence>
<dbReference type="Pfam" id="PF00989">
    <property type="entry name" value="PAS"/>
    <property type="match status" value="1"/>
</dbReference>
<organism evidence="19 20">
    <name type="scientific">Arabidopsis thaliana</name>
    <name type="common">Mouse-ear cress</name>
    <dbReference type="NCBI Taxonomy" id="3702"/>
    <lineage>
        <taxon>Eukaryota</taxon>
        <taxon>Viridiplantae</taxon>
        <taxon>Streptophyta</taxon>
        <taxon>Embryophyta</taxon>
        <taxon>Tracheophyta</taxon>
        <taxon>Spermatophyta</taxon>
        <taxon>Magnoliopsida</taxon>
        <taxon>eudicotyledons</taxon>
        <taxon>Gunneridae</taxon>
        <taxon>Pentapetalae</taxon>
        <taxon>rosids</taxon>
        <taxon>malvids</taxon>
        <taxon>Brassicales</taxon>
        <taxon>Brassicaceae</taxon>
        <taxon>Camelineae</taxon>
        <taxon>Arabidopsis</taxon>
    </lineage>
</organism>